<name>A0AAD4R0G4_9BILA</name>
<keyword evidence="8" id="KW-0265">Erythrocyte maturation</keyword>
<dbReference type="GO" id="GO:0061630">
    <property type="term" value="F:ubiquitin protein ligase activity"/>
    <property type="evidence" value="ECO:0007669"/>
    <property type="project" value="InterPro"/>
</dbReference>
<dbReference type="PANTHER" id="PTHR12170:SF2">
    <property type="entry name" value="E3 UBIQUITIN-PROTEIN TRANSFERASE MAEA"/>
    <property type="match status" value="1"/>
</dbReference>
<proteinExistence type="predicted"/>
<dbReference type="GO" id="GO:0043161">
    <property type="term" value="P:proteasome-mediated ubiquitin-dependent protein catabolic process"/>
    <property type="evidence" value="ECO:0007669"/>
    <property type="project" value="InterPro"/>
</dbReference>
<evidence type="ECO:0000256" key="10">
    <source>
        <dbReference type="PROSITE-ProRule" id="PRU01215"/>
    </source>
</evidence>
<evidence type="ECO:0000256" key="4">
    <source>
        <dbReference type="ARBA" id="ARBA00022490"/>
    </source>
</evidence>
<gene>
    <name evidence="13" type="ORF">DdX_15827</name>
</gene>
<dbReference type="InterPro" id="IPR044063">
    <property type="entry name" value="ZF_RING_GID"/>
</dbReference>
<feature type="domain" description="CTLH" evidence="11">
    <location>
        <begin position="190"/>
        <end position="247"/>
    </location>
</feature>
<dbReference type="InterPro" id="IPR006595">
    <property type="entry name" value="CTLH_C"/>
</dbReference>
<dbReference type="Pfam" id="PF10607">
    <property type="entry name" value="CTLH"/>
    <property type="match status" value="1"/>
</dbReference>
<dbReference type="GO" id="GO:0016363">
    <property type="term" value="C:nuclear matrix"/>
    <property type="evidence" value="ECO:0007669"/>
    <property type="project" value="UniProtKB-SubCell"/>
</dbReference>
<dbReference type="PANTHER" id="PTHR12170">
    <property type="entry name" value="MACROPHAGE ERYTHROBLAST ATTACHER-RELATED"/>
    <property type="match status" value="1"/>
</dbReference>
<evidence type="ECO:0000256" key="8">
    <source>
        <dbReference type="ARBA" id="ARBA00023057"/>
    </source>
</evidence>
<feature type="zinc finger region" description="RING-Gid-type" evidence="10">
    <location>
        <begin position="345"/>
        <end position="411"/>
    </location>
</feature>
<keyword evidence="7" id="KW-0862">Zinc</keyword>
<organism evidence="13 14">
    <name type="scientific">Ditylenchus destructor</name>
    <dbReference type="NCBI Taxonomy" id="166010"/>
    <lineage>
        <taxon>Eukaryota</taxon>
        <taxon>Metazoa</taxon>
        <taxon>Ecdysozoa</taxon>
        <taxon>Nematoda</taxon>
        <taxon>Chromadorea</taxon>
        <taxon>Rhabditida</taxon>
        <taxon>Tylenchina</taxon>
        <taxon>Tylenchomorpha</taxon>
        <taxon>Sphaerularioidea</taxon>
        <taxon>Anguinidae</taxon>
        <taxon>Anguininae</taxon>
        <taxon>Ditylenchus</taxon>
    </lineage>
</organism>
<sequence>MSLSGDLNEVNCLEYGLLKVPYELLNKKFRASQKTIDQYNYFFKKDGAALENKLKSKTAPIPLSEVADDVQKLYARMATFQAESEKATSEEIEAAENLLQRADYLKQGTSDIPTERIVSNVERLYSRTFQHESNRATTEGTSSNSIAQECFRKQRLNRFITDHLLRAGYFATAQKLSEYAGTDFSCHKYIFHVAKQVEESLARKDLSICLNWITDNRSKLHRLNSTFETEVRIQQCVELIRNGRKLDAINSSKSFFGNLPAKQWKEGNLLSLFGLLGLGLQDGIPNEPYQKLLNDDRYDYLIDLFRRENQRIFQISSQSPFSACLHAGLAAHKTPHCRRNAASKCVVCSDLYDLAEGLPVAHASNSRLICAASGEPLNEENQPMMLPNGRVYGEKSIHRLTKDREICCPRTNEVFSVDDIKRVYVL</sequence>
<keyword evidence="4" id="KW-0963">Cytoplasm</keyword>
<comment type="caution">
    <text evidence="13">The sequence shown here is derived from an EMBL/GenBank/DDBJ whole genome shotgun (WGS) entry which is preliminary data.</text>
</comment>
<comment type="subcellular location">
    <subcellularLocation>
        <location evidence="2">Cytoplasm</location>
    </subcellularLocation>
    <subcellularLocation>
        <location evidence="1">Nucleus matrix</location>
    </subcellularLocation>
</comment>
<dbReference type="AlphaFoldDB" id="A0AAD4R0G4"/>
<evidence type="ECO:0000313" key="13">
    <source>
        <dbReference type="EMBL" id="KAI1701880.1"/>
    </source>
</evidence>
<evidence type="ECO:0000256" key="9">
    <source>
        <dbReference type="ARBA" id="ARBA00029678"/>
    </source>
</evidence>
<feature type="domain" description="RING-Gid-type" evidence="12">
    <location>
        <begin position="345"/>
        <end position="411"/>
    </location>
</feature>
<dbReference type="PROSITE" id="PS50897">
    <property type="entry name" value="CTLH"/>
    <property type="match status" value="1"/>
</dbReference>
<evidence type="ECO:0000256" key="5">
    <source>
        <dbReference type="ARBA" id="ARBA00022723"/>
    </source>
</evidence>
<dbReference type="InterPro" id="IPR024964">
    <property type="entry name" value="CTLH/CRA"/>
</dbReference>
<accession>A0AAD4R0G4</accession>
<dbReference type="SUPFAM" id="SSF57850">
    <property type="entry name" value="RING/U-box"/>
    <property type="match status" value="1"/>
</dbReference>
<reference evidence="13" key="1">
    <citation type="submission" date="2022-01" db="EMBL/GenBank/DDBJ databases">
        <title>Genome Sequence Resource for Two Populations of Ditylenchus destructor, the Migratory Endoparasitic Phytonematode.</title>
        <authorList>
            <person name="Zhang H."/>
            <person name="Lin R."/>
            <person name="Xie B."/>
        </authorList>
    </citation>
    <scope>NUCLEOTIDE SEQUENCE</scope>
    <source>
        <strain evidence="13">BazhouSP</strain>
    </source>
</reference>
<evidence type="ECO:0000256" key="1">
    <source>
        <dbReference type="ARBA" id="ARBA00004109"/>
    </source>
</evidence>
<evidence type="ECO:0000313" key="14">
    <source>
        <dbReference type="Proteomes" id="UP001201812"/>
    </source>
</evidence>
<dbReference type="InterPro" id="IPR045098">
    <property type="entry name" value="Fyv10_fam"/>
</dbReference>
<protein>
    <recommendedName>
        <fullName evidence="3">E3 ubiquitin-protein transferase MAEA</fullName>
    </recommendedName>
    <alternativeName>
        <fullName evidence="9">Macrophage erythroblast attacher</fullName>
    </alternativeName>
</protein>
<evidence type="ECO:0000256" key="2">
    <source>
        <dbReference type="ARBA" id="ARBA00004496"/>
    </source>
</evidence>
<evidence type="ECO:0000256" key="7">
    <source>
        <dbReference type="ARBA" id="ARBA00022833"/>
    </source>
</evidence>
<dbReference type="InterPro" id="IPR006594">
    <property type="entry name" value="LisH"/>
</dbReference>
<dbReference type="GO" id="GO:0043249">
    <property type="term" value="P:erythrocyte maturation"/>
    <property type="evidence" value="ECO:0007669"/>
    <property type="project" value="UniProtKB-KW"/>
</dbReference>
<dbReference type="GO" id="GO:0008270">
    <property type="term" value="F:zinc ion binding"/>
    <property type="evidence" value="ECO:0007669"/>
    <property type="project" value="UniProtKB-KW"/>
</dbReference>
<dbReference type="Proteomes" id="UP001201812">
    <property type="component" value="Unassembled WGS sequence"/>
</dbReference>
<evidence type="ECO:0000256" key="3">
    <source>
        <dbReference type="ARBA" id="ARBA00014384"/>
    </source>
</evidence>
<dbReference type="GO" id="GO:0005737">
    <property type="term" value="C:cytoplasm"/>
    <property type="evidence" value="ECO:0007669"/>
    <property type="project" value="UniProtKB-SubCell"/>
</dbReference>
<evidence type="ECO:0000259" key="11">
    <source>
        <dbReference type="PROSITE" id="PS50897"/>
    </source>
</evidence>
<dbReference type="SMART" id="SM00667">
    <property type="entry name" value="LisH"/>
    <property type="match status" value="1"/>
</dbReference>
<evidence type="ECO:0000259" key="12">
    <source>
        <dbReference type="PROSITE" id="PS51867"/>
    </source>
</evidence>
<dbReference type="PROSITE" id="PS50896">
    <property type="entry name" value="LISH"/>
    <property type="match status" value="1"/>
</dbReference>
<dbReference type="PROSITE" id="PS51867">
    <property type="entry name" value="ZF_RING_GID"/>
    <property type="match status" value="1"/>
</dbReference>
<dbReference type="CDD" id="cd16659">
    <property type="entry name" value="RING-Ubox_Emp"/>
    <property type="match status" value="1"/>
</dbReference>
<dbReference type="EMBL" id="JAKKPZ010000109">
    <property type="protein sequence ID" value="KAI1701880.1"/>
    <property type="molecule type" value="Genomic_DNA"/>
</dbReference>
<dbReference type="GO" id="GO:0034657">
    <property type="term" value="C:GID complex"/>
    <property type="evidence" value="ECO:0007669"/>
    <property type="project" value="TreeGrafter"/>
</dbReference>
<evidence type="ECO:0000256" key="6">
    <source>
        <dbReference type="ARBA" id="ARBA00022771"/>
    </source>
</evidence>
<keyword evidence="6 10" id="KW-0863">Zinc-finger</keyword>
<keyword evidence="5" id="KW-0479">Metal-binding</keyword>
<keyword evidence="14" id="KW-1185">Reference proteome</keyword>